<keyword evidence="2" id="KW-1133">Transmembrane helix</keyword>
<dbReference type="Proteomes" id="UP000015354">
    <property type="component" value="Unassembled WGS sequence"/>
</dbReference>
<dbReference type="EMBL" id="ATMH01005558">
    <property type="protein sequence ID" value="EPY27780.1"/>
    <property type="molecule type" value="Genomic_DNA"/>
</dbReference>
<feature type="transmembrane region" description="Helical" evidence="2">
    <location>
        <begin position="173"/>
        <end position="201"/>
    </location>
</feature>
<sequence length="576" mass="62976">MVQWVDEEADHASEDGASNIDDAPQTFVVDLVSALRGYRQNPNEVFGHLVAAALASRSAQDPVTGAEMREAGGSVFLIRLMVDSGTLNTADPAVHTCVQDAVDALVPTKSKELNPALHEYLISFFALPFVRLSYDQYIRLKASGAEYVSLMLEYPHVLPAGYFLSITYLNCRALWIVNLLFLFLNLVVTCICVVAFIFVLGDWVTSSAETQSYGFYTLVLFGCGYALHLIALTYFVRYRQREDLYEAPAGVAAPSPFSAALPVLPLFDVMCVVSYFSALRKRKRIHAHNALACSRLGGLCYAMMYAVPQLFAQSYFNDAITDLPDAAQHRSFFTLLRGAVTAQFCVAVLRCAFQLLSYPSINGLGFARFNVTYERFAIDRHPAAAHLLHAVMFFVLEVNAYLVTASTLQQSTSGDACASLSLLLIGANAVSMILIVVTYVAIALARVSVTRVSFTCVPIVLLQGVSLAAGLAHYRKEDCSVFQERVLKDAFGFGYLCWGVYAGCVVLWLVWLCLWAAYRACRVNLFHQAGWLSASCRERLAARQRQGAAALCADIAARTVSSNSSSSSSGTTTESA</sequence>
<comment type="caution">
    <text evidence="3">The sequence shown here is derived from an EMBL/GenBank/DDBJ whole genome shotgun (WGS) entry which is preliminary data.</text>
</comment>
<feature type="transmembrane region" description="Helical" evidence="2">
    <location>
        <begin position="256"/>
        <end position="278"/>
    </location>
</feature>
<accession>S9VW83</accession>
<gene>
    <name evidence="3" type="ORF">STCU_05558</name>
</gene>
<organism evidence="3 4">
    <name type="scientific">Strigomonas culicis</name>
    <dbReference type="NCBI Taxonomy" id="28005"/>
    <lineage>
        <taxon>Eukaryota</taxon>
        <taxon>Discoba</taxon>
        <taxon>Euglenozoa</taxon>
        <taxon>Kinetoplastea</taxon>
        <taxon>Metakinetoplastina</taxon>
        <taxon>Trypanosomatida</taxon>
        <taxon>Trypanosomatidae</taxon>
        <taxon>Strigomonadinae</taxon>
        <taxon>Strigomonas</taxon>
    </lineage>
</organism>
<feature type="transmembrane region" description="Helical" evidence="2">
    <location>
        <begin position="383"/>
        <end position="402"/>
    </location>
</feature>
<name>S9VW83_9TRYP</name>
<proteinExistence type="predicted"/>
<evidence type="ECO:0000256" key="2">
    <source>
        <dbReference type="SAM" id="Phobius"/>
    </source>
</evidence>
<reference evidence="3 4" key="1">
    <citation type="journal article" date="2013" name="PLoS ONE">
        <title>Predicting the Proteins of Angomonas deanei, Strigomonas culicis and Their Respective Endosymbionts Reveals New Aspects of the Trypanosomatidae Family.</title>
        <authorList>
            <person name="Motta M.C."/>
            <person name="Martins A.C."/>
            <person name="de Souza S.S."/>
            <person name="Catta-Preta C.M."/>
            <person name="Silva R."/>
            <person name="Klein C.C."/>
            <person name="de Almeida L.G."/>
            <person name="de Lima Cunha O."/>
            <person name="Ciapina L.P."/>
            <person name="Brocchi M."/>
            <person name="Colabardini A.C."/>
            <person name="de Araujo Lima B."/>
            <person name="Machado C.R."/>
            <person name="de Almeida Soares C.M."/>
            <person name="Probst C.M."/>
            <person name="de Menezes C.B."/>
            <person name="Thompson C.E."/>
            <person name="Bartholomeu D.C."/>
            <person name="Gradia D.F."/>
            <person name="Pavoni D.P."/>
            <person name="Grisard E.C."/>
            <person name="Fantinatti-Garboggini F."/>
            <person name="Marchini F.K."/>
            <person name="Rodrigues-Luiz G.F."/>
            <person name="Wagner G."/>
            <person name="Goldman G.H."/>
            <person name="Fietto J.L."/>
            <person name="Elias M.C."/>
            <person name="Goldman M.H."/>
            <person name="Sagot M.F."/>
            <person name="Pereira M."/>
            <person name="Stoco P.H."/>
            <person name="de Mendonca-Neto R.P."/>
            <person name="Teixeira S.M."/>
            <person name="Maciel T.E."/>
            <person name="de Oliveira Mendes T.A."/>
            <person name="Urmenyi T.P."/>
            <person name="de Souza W."/>
            <person name="Schenkman S."/>
            <person name="de Vasconcelos A.T."/>
        </authorList>
    </citation>
    <scope>NUCLEOTIDE SEQUENCE [LARGE SCALE GENOMIC DNA]</scope>
</reference>
<feature type="transmembrane region" description="Helical" evidence="2">
    <location>
        <begin position="290"/>
        <end position="312"/>
    </location>
</feature>
<feature type="region of interest" description="Disordered" evidence="1">
    <location>
        <begin position="1"/>
        <end position="20"/>
    </location>
</feature>
<feature type="transmembrane region" description="Helical" evidence="2">
    <location>
        <begin position="213"/>
        <end position="236"/>
    </location>
</feature>
<keyword evidence="2" id="KW-0812">Transmembrane</keyword>
<keyword evidence="2" id="KW-0472">Membrane</keyword>
<dbReference type="AlphaFoldDB" id="S9VW83"/>
<evidence type="ECO:0000256" key="1">
    <source>
        <dbReference type="SAM" id="MobiDB-lite"/>
    </source>
</evidence>
<feature type="transmembrane region" description="Helical" evidence="2">
    <location>
        <begin position="493"/>
        <end position="518"/>
    </location>
</feature>
<keyword evidence="4" id="KW-1185">Reference proteome</keyword>
<protein>
    <submittedName>
        <fullName evidence="3">Uncharacterized protein</fullName>
    </submittedName>
</protein>
<feature type="transmembrane region" description="Helical" evidence="2">
    <location>
        <begin position="422"/>
        <end position="445"/>
    </location>
</feature>
<evidence type="ECO:0000313" key="3">
    <source>
        <dbReference type="EMBL" id="EPY27780.1"/>
    </source>
</evidence>
<dbReference type="OrthoDB" id="249280at2759"/>
<feature type="transmembrane region" description="Helical" evidence="2">
    <location>
        <begin position="452"/>
        <end position="473"/>
    </location>
</feature>
<evidence type="ECO:0000313" key="4">
    <source>
        <dbReference type="Proteomes" id="UP000015354"/>
    </source>
</evidence>